<keyword evidence="2" id="KW-1185">Reference proteome</keyword>
<name>A0A6H5IIA9_9HYME</name>
<dbReference type="Proteomes" id="UP000479190">
    <property type="component" value="Unassembled WGS sequence"/>
</dbReference>
<protein>
    <submittedName>
        <fullName evidence="1">Uncharacterized protein</fullName>
    </submittedName>
</protein>
<reference evidence="1 2" key="1">
    <citation type="submission" date="2020-02" db="EMBL/GenBank/DDBJ databases">
        <authorList>
            <person name="Ferguson B K."/>
        </authorList>
    </citation>
    <scope>NUCLEOTIDE SEQUENCE [LARGE SCALE GENOMIC DNA]</scope>
</reference>
<evidence type="ECO:0000313" key="2">
    <source>
        <dbReference type="Proteomes" id="UP000479190"/>
    </source>
</evidence>
<proteinExistence type="predicted"/>
<evidence type="ECO:0000313" key="1">
    <source>
        <dbReference type="EMBL" id="CAB0035440.1"/>
    </source>
</evidence>
<accession>A0A6H5IIA9</accession>
<dbReference type="EMBL" id="CADCXV010000787">
    <property type="protein sequence ID" value="CAB0035440.1"/>
    <property type="molecule type" value="Genomic_DNA"/>
</dbReference>
<gene>
    <name evidence="1" type="ORF">TBRA_LOCUS7337</name>
</gene>
<dbReference type="AlphaFoldDB" id="A0A6H5IIA9"/>
<organism evidence="1 2">
    <name type="scientific">Trichogramma brassicae</name>
    <dbReference type="NCBI Taxonomy" id="86971"/>
    <lineage>
        <taxon>Eukaryota</taxon>
        <taxon>Metazoa</taxon>
        <taxon>Ecdysozoa</taxon>
        <taxon>Arthropoda</taxon>
        <taxon>Hexapoda</taxon>
        <taxon>Insecta</taxon>
        <taxon>Pterygota</taxon>
        <taxon>Neoptera</taxon>
        <taxon>Endopterygota</taxon>
        <taxon>Hymenoptera</taxon>
        <taxon>Apocrita</taxon>
        <taxon>Proctotrupomorpha</taxon>
        <taxon>Chalcidoidea</taxon>
        <taxon>Trichogrammatidae</taxon>
        <taxon>Trichogramma</taxon>
    </lineage>
</organism>
<sequence length="159" mass="17873">MSSDKFWGWYKLDRVLASNFTDTNGEEGETRAQDEASKWRGAANYTTRSPQMTSNYHKGTRAMKSKGKLSSHNTLLARIPISCHAPALARLHLTHLQLKESEDGHVKRANSVRLISRQGSSSDHLNDCISRHLRKVLITDHQSLLGSSTEIVSAFRWQG</sequence>